<protein>
    <submittedName>
        <fullName evidence="1">Uncharacterized protein</fullName>
    </submittedName>
</protein>
<comment type="caution">
    <text evidence="1">The sequence shown here is derived from an EMBL/GenBank/DDBJ whole genome shotgun (WGS) entry which is preliminary data.</text>
</comment>
<dbReference type="EMBL" id="PCVL01000053">
    <property type="protein sequence ID" value="PIQ72307.1"/>
    <property type="molecule type" value="Genomic_DNA"/>
</dbReference>
<sequence>MREPNDIIKKLNGYHGIGRGVLLLLHNQILTKEEFILYEAILSFASWDKEKKVSYGVIDLTQEEIEWLLNVSSGYVSKLKEGLIEKGFWRINKNKKIEVVGFELIETSVLSRITKNSKVVDYYDYIAHKQNEFASEQKLIAHKQTNISKENTDNQPQKFAHKQTVSSISDISSYKDRCNSLKSEEEYKKIKEEMGFSSLTIEDMKWIDTNVHENSTVSS</sequence>
<organism evidence="1 2">
    <name type="scientific">Candidatus Roizmanbacteria bacterium CG11_big_fil_rev_8_21_14_0_20_35_14</name>
    <dbReference type="NCBI Taxonomy" id="1974855"/>
    <lineage>
        <taxon>Bacteria</taxon>
        <taxon>Candidatus Roizmaniibacteriota</taxon>
    </lineage>
</organism>
<evidence type="ECO:0000313" key="2">
    <source>
        <dbReference type="Proteomes" id="UP000229570"/>
    </source>
</evidence>
<evidence type="ECO:0000313" key="1">
    <source>
        <dbReference type="EMBL" id="PIQ72307.1"/>
    </source>
</evidence>
<accession>A0A2H0KM24</accession>
<name>A0A2H0KM24_9BACT</name>
<dbReference type="AlphaFoldDB" id="A0A2H0KM24"/>
<reference evidence="1 2" key="1">
    <citation type="submission" date="2017-09" db="EMBL/GenBank/DDBJ databases">
        <title>Depth-based differentiation of microbial function through sediment-hosted aquifers and enrichment of novel symbionts in the deep terrestrial subsurface.</title>
        <authorList>
            <person name="Probst A.J."/>
            <person name="Ladd B."/>
            <person name="Jarett J.K."/>
            <person name="Geller-Mcgrath D.E."/>
            <person name="Sieber C.M."/>
            <person name="Emerson J.B."/>
            <person name="Anantharaman K."/>
            <person name="Thomas B.C."/>
            <person name="Malmstrom R."/>
            <person name="Stieglmeier M."/>
            <person name="Klingl A."/>
            <person name="Woyke T."/>
            <person name="Ryan C.M."/>
            <person name="Banfield J.F."/>
        </authorList>
    </citation>
    <scope>NUCLEOTIDE SEQUENCE [LARGE SCALE GENOMIC DNA]</scope>
    <source>
        <strain evidence="1">CG11_big_fil_rev_8_21_14_0_20_35_14</strain>
    </source>
</reference>
<dbReference type="Proteomes" id="UP000229570">
    <property type="component" value="Unassembled WGS sequence"/>
</dbReference>
<proteinExistence type="predicted"/>
<gene>
    <name evidence="1" type="ORF">COV86_03660</name>
</gene>